<protein>
    <submittedName>
        <fullName evidence="11">MBOAT family protein</fullName>
    </submittedName>
</protein>
<name>A0A183I9V3_9BILA</name>
<dbReference type="InterPro" id="IPR013657">
    <property type="entry name" value="SCL35B1-4/HUT1"/>
</dbReference>
<dbReference type="WBParaSite" id="SBAD_0000041601-mRNA-1">
    <property type="protein sequence ID" value="SBAD_0000041601-mRNA-1"/>
    <property type="gene ID" value="SBAD_0000041601"/>
</dbReference>
<keyword evidence="4" id="KW-0762">Sugar transport</keyword>
<dbReference type="GO" id="GO:0000139">
    <property type="term" value="C:Golgi membrane"/>
    <property type="evidence" value="ECO:0007669"/>
    <property type="project" value="TreeGrafter"/>
</dbReference>
<dbReference type="Proteomes" id="UP000270296">
    <property type="component" value="Unassembled WGS sequence"/>
</dbReference>
<dbReference type="PANTHER" id="PTHR10778:SF4">
    <property type="entry name" value="NUCLEOTIDE SUGAR TRANSPORTER SLC35B4"/>
    <property type="match status" value="1"/>
</dbReference>
<feature type="transmembrane region" description="Helical" evidence="8">
    <location>
        <begin position="79"/>
        <end position="101"/>
    </location>
</feature>
<evidence type="ECO:0000256" key="6">
    <source>
        <dbReference type="ARBA" id="ARBA00022989"/>
    </source>
</evidence>
<sequence length="170" mass="19949">MNLMTFSTFLVIALEGFIFGTNYLRRKNHIPIRAYLKVVIVSFAVSVINNQALNFNVPVPLHIIFRSRYSDVAEASFDFRLLTGVAMLIFALVFSSFLGIFQEQLYERYGKHPREAMFYVVMIVLFVSRLFVNLLFAQLSENLRHSIPRYIFRHKWWFFLIHSGLPFLIG</sequence>
<evidence type="ECO:0000256" key="2">
    <source>
        <dbReference type="ARBA" id="ARBA00010694"/>
    </source>
</evidence>
<accession>A0A183I9V3</accession>
<dbReference type="GO" id="GO:0005462">
    <property type="term" value="F:UDP-N-acetylglucosamine transmembrane transporter activity"/>
    <property type="evidence" value="ECO:0007669"/>
    <property type="project" value="TreeGrafter"/>
</dbReference>
<feature type="transmembrane region" description="Helical" evidence="8">
    <location>
        <begin position="116"/>
        <end position="139"/>
    </location>
</feature>
<evidence type="ECO:0000313" key="10">
    <source>
        <dbReference type="Proteomes" id="UP000270296"/>
    </source>
</evidence>
<dbReference type="AlphaFoldDB" id="A0A183I9V3"/>
<proteinExistence type="inferred from homology"/>
<comment type="similarity">
    <text evidence="2">Belongs to the nucleotide-sugar transporter family. SLC35B subfamily.</text>
</comment>
<evidence type="ECO:0000256" key="8">
    <source>
        <dbReference type="SAM" id="Phobius"/>
    </source>
</evidence>
<reference evidence="9 10" key="2">
    <citation type="submission" date="2018-11" db="EMBL/GenBank/DDBJ databases">
        <authorList>
            <consortium name="Pathogen Informatics"/>
        </authorList>
    </citation>
    <scope>NUCLEOTIDE SEQUENCE [LARGE SCALE GENOMIC DNA]</scope>
</reference>
<evidence type="ECO:0000256" key="1">
    <source>
        <dbReference type="ARBA" id="ARBA00004127"/>
    </source>
</evidence>
<dbReference type="GO" id="GO:0005464">
    <property type="term" value="F:UDP-xylose transmembrane transporter activity"/>
    <property type="evidence" value="ECO:0007669"/>
    <property type="project" value="TreeGrafter"/>
</dbReference>
<dbReference type="GO" id="GO:0005789">
    <property type="term" value="C:endoplasmic reticulum membrane"/>
    <property type="evidence" value="ECO:0007669"/>
    <property type="project" value="TreeGrafter"/>
</dbReference>
<reference evidence="11" key="1">
    <citation type="submission" date="2016-06" db="UniProtKB">
        <authorList>
            <consortium name="WormBaseParasite"/>
        </authorList>
    </citation>
    <scope>IDENTIFICATION</scope>
</reference>
<evidence type="ECO:0000256" key="4">
    <source>
        <dbReference type="ARBA" id="ARBA00022597"/>
    </source>
</evidence>
<organism evidence="11">
    <name type="scientific">Soboliphyme baturini</name>
    <dbReference type="NCBI Taxonomy" id="241478"/>
    <lineage>
        <taxon>Eukaryota</taxon>
        <taxon>Metazoa</taxon>
        <taxon>Ecdysozoa</taxon>
        <taxon>Nematoda</taxon>
        <taxon>Enoplea</taxon>
        <taxon>Dorylaimia</taxon>
        <taxon>Dioctophymatida</taxon>
        <taxon>Dioctophymatoidea</taxon>
        <taxon>Soboliphymatidae</taxon>
        <taxon>Soboliphyme</taxon>
    </lineage>
</organism>
<feature type="transmembrane region" description="Helical" evidence="8">
    <location>
        <begin position="6"/>
        <end position="24"/>
    </location>
</feature>
<gene>
    <name evidence="9" type="ORF">SBAD_LOCUS397</name>
</gene>
<evidence type="ECO:0000256" key="5">
    <source>
        <dbReference type="ARBA" id="ARBA00022692"/>
    </source>
</evidence>
<dbReference type="OrthoDB" id="999962at2759"/>
<comment type="subcellular location">
    <subcellularLocation>
        <location evidence="1">Endomembrane system</location>
        <topology evidence="1">Multi-pass membrane protein</topology>
    </subcellularLocation>
</comment>
<feature type="transmembrane region" description="Helical" evidence="8">
    <location>
        <begin position="151"/>
        <end position="169"/>
    </location>
</feature>
<evidence type="ECO:0000256" key="7">
    <source>
        <dbReference type="ARBA" id="ARBA00023136"/>
    </source>
</evidence>
<dbReference type="Pfam" id="PF08449">
    <property type="entry name" value="UAA"/>
    <property type="match status" value="2"/>
</dbReference>
<keyword evidence="7 8" id="KW-0472">Membrane</keyword>
<evidence type="ECO:0000256" key="3">
    <source>
        <dbReference type="ARBA" id="ARBA00022448"/>
    </source>
</evidence>
<keyword evidence="5 8" id="KW-0812">Transmembrane</keyword>
<dbReference type="PANTHER" id="PTHR10778">
    <property type="entry name" value="SOLUTE CARRIER FAMILY 35 MEMBER B"/>
    <property type="match status" value="1"/>
</dbReference>
<keyword evidence="10" id="KW-1185">Reference proteome</keyword>
<evidence type="ECO:0000313" key="9">
    <source>
        <dbReference type="EMBL" id="VDO83125.1"/>
    </source>
</evidence>
<dbReference type="EMBL" id="UZAM01000943">
    <property type="protein sequence ID" value="VDO83125.1"/>
    <property type="molecule type" value="Genomic_DNA"/>
</dbReference>
<keyword evidence="3" id="KW-0813">Transport</keyword>
<keyword evidence="6 8" id="KW-1133">Transmembrane helix</keyword>
<evidence type="ECO:0000313" key="11">
    <source>
        <dbReference type="WBParaSite" id="SBAD_0000041601-mRNA-1"/>
    </source>
</evidence>